<dbReference type="InterPro" id="IPR030678">
    <property type="entry name" value="Peptide/Ni-bd"/>
</dbReference>
<feature type="signal peptide" evidence="5">
    <location>
        <begin position="1"/>
        <end position="20"/>
    </location>
</feature>
<dbReference type="PANTHER" id="PTHR30290">
    <property type="entry name" value="PERIPLASMIC BINDING COMPONENT OF ABC TRANSPORTER"/>
    <property type="match status" value="1"/>
</dbReference>
<dbReference type="SUPFAM" id="SSF53850">
    <property type="entry name" value="Periplasmic binding protein-like II"/>
    <property type="match status" value="1"/>
</dbReference>
<protein>
    <submittedName>
        <fullName evidence="7">ABC transporter substrate-binding protein</fullName>
    </submittedName>
</protein>
<evidence type="ECO:0000313" key="8">
    <source>
        <dbReference type="Proteomes" id="UP001500831"/>
    </source>
</evidence>
<dbReference type="InterPro" id="IPR039424">
    <property type="entry name" value="SBP_5"/>
</dbReference>
<organism evidence="7 8">
    <name type="scientific">Streptosporangium fragile</name>
    <dbReference type="NCBI Taxonomy" id="46186"/>
    <lineage>
        <taxon>Bacteria</taxon>
        <taxon>Bacillati</taxon>
        <taxon>Actinomycetota</taxon>
        <taxon>Actinomycetes</taxon>
        <taxon>Streptosporangiales</taxon>
        <taxon>Streptosporangiaceae</taxon>
        <taxon>Streptosporangium</taxon>
    </lineage>
</organism>
<dbReference type="Proteomes" id="UP001500831">
    <property type="component" value="Unassembled WGS sequence"/>
</dbReference>
<evidence type="ECO:0000256" key="3">
    <source>
        <dbReference type="ARBA" id="ARBA00022448"/>
    </source>
</evidence>
<feature type="chain" id="PRO_5045391067" evidence="5">
    <location>
        <begin position="21"/>
        <end position="511"/>
    </location>
</feature>
<evidence type="ECO:0000256" key="5">
    <source>
        <dbReference type="SAM" id="SignalP"/>
    </source>
</evidence>
<proteinExistence type="inferred from homology"/>
<comment type="similarity">
    <text evidence="2">Belongs to the bacterial solute-binding protein 5 family.</text>
</comment>
<dbReference type="PROSITE" id="PS51257">
    <property type="entry name" value="PROKAR_LIPOPROTEIN"/>
    <property type="match status" value="1"/>
</dbReference>
<evidence type="ECO:0000256" key="4">
    <source>
        <dbReference type="ARBA" id="ARBA00022729"/>
    </source>
</evidence>
<evidence type="ECO:0000259" key="6">
    <source>
        <dbReference type="Pfam" id="PF00496"/>
    </source>
</evidence>
<gene>
    <name evidence="7" type="ORF">GCM10010517_05810</name>
</gene>
<keyword evidence="3" id="KW-0813">Transport</keyword>
<accession>A0ABN3VPY7</accession>
<dbReference type="Gene3D" id="3.90.76.10">
    <property type="entry name" value="Dipeptide-binding Protein, Domain 1"/>
    <property type="match status" value="1"/>
</dbReference>
<dbReference type="RefSeq" id="WP_344967515.1">
    <property type="nucleotide sequence ID" value="NZ_BAAAVI010000003.1"/>
</dbReference>
<dbReference type="Pfam" id="PF00496">
    <property type="entry name" value="SBP_bac_5"/>
    <property type="match status" value="1"/>
</dbReference>
<dbReference type="Gene3D" id="3.10.105.10">
    <property type="entry name" value="Dipeptide-binding Protein, Domain 3"/>
    <property type="match status" value="1"/>
</dbReference>
<evidence type="ECO:0000313" key="7">
    <source>
        <dbReference type="EMBL" id="GAA2848548.1"/>
    </source>
</evidence>
<dbReference type="Gene3D" id="3.40.190.10">
    <property type="entry name" value="Periplasmic binding protein-like II"/>
    <property type="match status" value="1"/>
</dbReference>
<keyword evidence="4 5" id="KW-0732">Signal</keyword>
<keyword evidence="8" id="KW-1185">Reference proteome</keyword>
<dbReference type="EMBL" id="BAAAVI010000003">
    <property type="protein sequence ID" value="GAA2848548.1"/>
    <property type="molecule type" value="Genomic_DNA"/>
</dbReference>
<dbReference type="PANTHER" id="PTHR30290:SF10">
    <property type="entry name" value="PERIPLASMIC OLIGOPEPTIDE-BINDING PROTEIN-RELATED"/>
    <property type="match status" value="1"/>
</dbReference>
<dbReference type="PIRSF" id="PIRSF002741">
    <property type="entry name" value="MppA"/>
    <property type="match status" value="1"/>
</dbReference>
<comment type="subcellular location">
    <subcellularLocation>
        <location evidence="1">Cell envelope</location>
    </subcellularLocation>
</comment>
<evidence type="ECO:0000256" key="1">
    <source>
        <dbReference type="ARBA" id="ARBA00004196"/>
    </source>
</evidence>
<reference evidence="7 8" key="1">
    <citation type="journal article" date="2019" name="Int. J. Syst. Evol. Microbiol.">
        <title>The Global Catalogue of Microorganisms (GCM) 10K type strain sequencing project: providing services to taxonomists for standard genome sequencing and annotation.</title>
        <authorList>
            <consortium name="The Broad Institute Genomics Platform"/>
            <consortium name="The Broad Institute Genome Sequencing Center for Infectious Disease"/>
            <person name="Wu L."/>
            <person name="Ma J."/>
        </authorList>
    </citation>
    <scope>NUCLEOTIDE SEQUENCE [LARGE SCALE GENOMIC DNA]</scope>
    <source>
        <strain evidence="7 8">JCM 6242</strain>
    </source>
</reference>
<name>A0ABN3VPY7_9ACTN</name>
<sequence>MSRLTGRVAAASLAVLTACALGAGCARGGGEPARSASGDAGGVLRFAYTAFPSTLDPHKASTAWDELYVFPIYDRLVTVRPDGQIAAMVAESWSREGKKMIFALRSGVRFHDGTALDAEAVRANLERAMTAQGSTAKPLLKMITDVEVEDGRLVVGFTGAEEVLLNALAHRGGALISPKAFDKPDLDRAPVGSGPYRVTAYRRDDRVVYEPFTGYYDKAAQRMKGLEMSFVNEDDTRLNGVRSGQYDATLIRPEQVDTARDAGLKVNEFLTGLVYQVNINTARSEFGDQRVRQALNYAVDRRTIAEKLLLNSCRPTVQPAPAGHWAHEPSLDGAYPYDPAKAKQLLAEAGLPNGFSFTALAWNNTAFVQLGEAIQDQFKQVGIDMKLRPMSADQSIDLYQNRGEADALVSQIGAAAPNPGLITQQDYLKGGLNNPGDLTVERIEELAEETASASDRAAQQSGYREIAKLAAEHAYNVPICNRKLYFATNDKVRDFDQLLTGYDDIRVVGMS</sequence>
<comment type="caution">
    <text evidence="7">The sequence shown here is derived from an EMBL/GenBank/DDBJ whole genome shotgun (WGS) entry which is preliminary data.</text>
</comment>
<dbReference type="InterPro" id="IPR000914">
    <property type="entry name" value="SBP_5_dom"/>
</dbReference>
<evidence type="ECO:0000256" key="2">
    <source>
        <dbReference type="ARBA" id="ARBA00005695"/>
    </source>
</evidence>
<feature type="domain" description="Solute-binding protein family 5" evidence="6">
    <location>
        <begin position="87"/>
        <end position="424"/>
    </location>
</feature>